<dbReference type="InParanoid" id="G0ECC8"/>
<protein>
    <submittedName>
        <fullName evidence="1">Uncharacterized protein</fullName>
    </submittedName>
</protein>
<proteinExistence type="predicted"/>
<name>G0ECC8_PYRF1</name>
<dbReference type="Proteomes" id="UP000001037">
    <property type="component" value="Chromosome"/>
</dbReference>
<dbReference type="AlphaFoldDB" id="G0ECC8"/>
<evidence type="ECO:0000313" key="2">
    <source>
        <dbReference type="Proteomes" id="UP000001037"/>
    </source>
</evidence>
<reference evidence="1 2" key="1">
    <citation type="journal article" date="2011" name="Stand. Genomic Sci.">
        <title>Complete genome sequence of the hyperthermophilic chemolithoautotroph Pyrolobus fumarii type strain (1A).</title>
        <authorList>
            <person name="Anderson I."/>
            <person name="Goker M."/>
            <person name="Nolan M."/>
            <person name="Lucas S."/>
            <person name="Hammon N."/>
            <person name="Deshpande S."/>
            <person name="Cheng J.F."/>
            <person name="Tapia R."/>
            <person name="Han C."/>
            <person name="Goodwin L."/>
            <person name="Pitluck S."/>
            <person name="Huntemann M."/>
            <person name="Liolios K."/>
            <person name="Ivanova N."/>
            <person name="Pagani I."/>
            <person name="Mavromatis K."/>
            <person name="Ovchinikova G."/>
            <person name="Pati A."/>
            <person name="Chen A."/>
            <person name="Palaniappan K."/>
            <person name="Land M."/>
            <person name="Hauser L."/>
            <person name="Brambilla E.M."/>
            <person name="Huber H."/>
            <person name="Yasawong M."/>
            <person name="Rohde M."/>
            <person name="Spring S."/>
            <person name="Abt B."/>
            <person name="Sikorski J."/>
            <person name="Wirth R."/>
            <person name="Detter J.C."/>
            <person name="Woyke T."/>
            <person name="Bristow J."/>
            <person name="Eisen J.A."/>
            <person name="Markowitz V."/>
            <person name="Hugenholtz P."/>
            <person name="Kyrpides N.C."/>
            <person name="Klenk H.P."/>
            <person name="Lapidus A."/>
        </authorList>
    </citation>
    <scope>NUCLEOTIDE SEQUENCE [LARGE SCALE GENOMIC DNA]</scope>
    <source>
        <strain evidence="2">DSM 11204 / 1A</strain>
    </source>
</reference>
<dbReference type="KEGG" id="pfm:Pyrfu_1642"/>
<dbReference type="HOGENOM" id="CLU_1830662_0_0_2"/>
<dbReference type="STRING" id="694429.Pyrfu_1642"/>
<gene>
    <name evidence="1" type="ordered locus">Pyrfu_1642</name>
</gene>
<sequence>MERGGRFEAGKEAVTRLTSSTLGVVLVGIWWSGGLIPLCLGSSATCSESVEYLGIVGGRGCWDQAIVDTLRLLYGGSVLVVVGCCRGPCSKWFVMPTVFRKRVFYCVAGYSERVARTLQRHGFDLVTSSWEEVERFLGVA</sequence>
<evidence type="ECO:0000313" key="1">
    <source>
        <dbReference type="EMBL" id="AEM39498.1"/>
    </source>
</evidence>
<dbReference type="EMBL" id="CP002838">
    <property type="protein sequence ID" value="AEM39498.1"/>
    <property type="molecule type" value="Genomic_DNA"/>
</dbReference>
<keyword evidence="2" id="KW-1185">Reference proteome</keyword>
<organism evidence="1 2">
    <name type="scientific">Pyrolobus fumarii (strain DSM 11204 / 1A)</name>
    <dbReference type="NCBI Taxonomy" id="694429"/>
    <lineage>
        <taxon>Archaea</taxon>
        <taxon>Thermoproteota</taxon>
        <taxon>Thermoprotei</taxon>
        <taxon>Desulfurococcales</taxon>
        <taxon>Pyrodictiaceae</taxon>
        <taxon>Pyrolobus</taxon>
    </lineage>
</organism>
<accession>G0ECC8</accession>